<organism evidence="2 3">
    <name type="scientific">Methylobacterium terricola</name>
    <dbReference type="NCBI Taxonomy" id="2583531"/>
    <lineage>
        <taxon>Bacteria</taxon>
        <taxon>Pseudomonadati</taxon>
        <taxon>Pseudomonadota</taxon>
        <taxon>Alphaproteobacteria</taxon>
        <taxon>Hyphomicrobiales</taxon>
        <taxon>Methylobacteriaceae</taxon>
        <taxon>Methylobacterium</taxon>
    </lineage>
</organism>
<comment type="caution">
    <text evidence="2">The sequence shown here is derived from an EMBL/GenBank/DDBJ whole genome shotgun (WGS) entry which is preliminary data.</text>
</comment>
<sequence length="69" mass="7190">MMSIGAALSAATTLVGHALPAGRAGERTPPRTTREAGAEEVRETTREDATLLVAIEAGLREAGYLSNRP</sequence>
<dbReference type="EMBL" id="VDDA01000009">
    <property type="protein sequence ID" value="TNC11410.1"/>
    <property type="molecule type" value="Genomic_DNA"/>
</dbReference>
<reference evidence="2 3" key="1">
    <citation type="submission" date="2019-06" db="EMBL/GenBank/DDBJ databases">
        <title>Genome of Methylobacterium sp. 17Sr1-39.</title>
        <authorList>
            <person name="Seo T."/>
        </authorList>
    </citation>
    <scope>NUCLEOTIDE SEQUENCE [LARGE SCALE GENOMIC DNA]</scope>
    <source>
        <strain evidence="2 3">17Sr1-39</strain>
    </source>
</reference>
<evidence type="ECO:0000313" key="3">
    <source>
        <dbReference type="Proteomes" id="UP000305267"/>
    </source>
</evidence>
<gene>
    <name evidence="2" type="ORF">FF100_20015</name>
</gene>
<dbReference type="OrthoDB" id="8004192at2"/>
<proteinExistence type="predicted"/>
<accession>A0A5C4LFB2</accession>
<evidence type="ECO:0000256" key="1">
    <source>
        <dbReference type="SAM" id="MobiDB-lite"/>
    </source>
</evidence>
<feature type="compositionally biased region" description="Basic and acidic residues" evidence="1">
    <location>
        <begin position="24"/>
        <end position="45"/>
    </location>
</feature>
<dbReference type="RefSeq" id="WP_139037474.1">
    <property type="nucleotide sequence ID" value="NZ_VDDA01000009.1"/>
</dbReference>
<evidence type="ECO:0000313" key="2">
    <source>
        <dbReference type="EMBL" id="TNC11410.1"/>
    </source>
</evidence>
<keyword evidence="3" id="KW-1185">Reference proteome</keyword>
<dbReference type="AlphaFoldDB" id="A0A5C4LFB2"/>
<dbReference type="Proteomes" id="UP000305267">
    <property type="component" value="Unassembled WGS sequence"/>
</dbReference>
<feature type="region of interest" description="Disordered" evidence="1">
    <location>
        <begin position="17"/>
        <end position="45"/>
    </location>
</feature>
<protein>
    <submittedName>
        <fullName evidence="2">Uncharacterized protein</fullName>
    </submittedName>
</protein>
<name>A0A5C4LFB2_9HYPH</name>